<dbReference type="Gene3D" id="1.10.510.10">
    <property type="entry name" value="Transferase(Phosphotransferase) domain 1"/>
    <property type="match status" value="1"/>
</dbReference>
<dbReference type="GO" id="GO:0004672">
    <property type="term" value="F:protein kinase activity"/>
    <property type="evidence" value="ECO:0007669"/>
    <property type="project" value="InterPro"/>
</dbReference>
<accession>A0AAD7AIG1</accession>
<evidence type="ECO:0000259" key="2">
    <source>
        <dbReference type="PROSITE" id="PS50011"/>
    </source>
</evidence>
<evidence type="ECO:0000313" key="4">
    <source>
        <dbReference type="Proteomes" id="UP001218218"/>
    </source>
</evidence>
<proteinExistence type="predicted"/>
<dbReference type="GO" id="GO:0005524">
    <property type="term" value="F:ATP binding"/>
    <property type="evidence" value="ECO:0007669"/>
    <property type="project" value="InterPro"/>
</dbReference>
<reference evidence="3" key="1">
    <citation type="submission" date="2023-03" db="EMBL/GenBank/DDBJ databases">
        <title>Massive genome expansion in bonnet fungi (Mycena s.s.) driven by repeated elements and novel gene families across ecological guilds.</title>
        <authorList>
            <consortium name="Lawrence Berkeley National Laboratory"/>
            <person name="Harder C.B."/>
            <person name="Miyauchi S."/>
            <person name="Viragh M."/>
            <person name="Kuo A."/>
            <person name="Thoen E."/>
            <person name="Andreopoulos B."/>
            <person name="Lu D."/>
            <person name="Skrede I."/>
            <person name="Drula E."/>
            <person name="Henrissat B."/>
            <person name="Morin E."/>
            <person name="Kohler A."/>
            <person name="Barry K."/>
            <person name="LaButti K."/>
            <person name="Morin E."/>
            <person name="Salamov A."/>
            <person name="Lipzen A."/>
            <person name="Mereny Z."/>
            <person name="Hegedus B."/>
            <person name="Baldrian P."/>
            <person name="Stursova M."/>
            <person name="Weitz H."/>
            <person name="Taylor A."/>
            <person name="Grigoriev I.V."/>
            <person name="Nagy L.G."/>
            <person name="Martin F."/>
            <person name="Kauserud H."/>
        </authorList>
    </citation>
    <scope>NUCLEOTIDE SEQUENCE</scope>
    <source>
        <strain evidence="3">CBHHK002</strain>
    </source>
</reference>
<comment type="caution">
    <text evidence="3">The sequence shown here is derived from an EMBL/GenBank/DDBJ whole genome shotgun (WGS) entry which is preliminary data.</text>
</comment>
<dbReference type="AlphaFoldDB" id="A0AAD7AIG1"/>
<gene>
    <name evidence="3" type="ORF">DFH08DRAFT_911561</name>
</gene>
<dbReference type="PROSITE" id="PS50011">
    <property type="entry name" value="PROTEIN_KINASE_DOM"/>
    <property type="match status" value="1"/>
</dbReference>
<feature type="region of interest" description="Disordered" evidence="1">
    <location>
        <begin position="218"/>
        <end position="239"/>
    </location>
</feature>
<dbReference type="InterPro" id="IPR011009">
    <property type="entry name" value="Kinase-like_dom_sf"/>
</dbReference>
<dbReference type="SMART" id="SM00220">
    <property type="entry name" value="S_TKc"/>
    <property type="match status" value="1"/>
</dbReference>
<feature type="domain" description="Protein kinase" evidence="2">
    <location>
        <begin position="1"/>
        <end position="306"/>
    </location>
</feature>
<name>A0AAD7AIG1_9AGAR</name>
<dbReference type="SUPFAM" id="SSF56112">
    <property type="entry name" value="Protein kinase-like (PK-like)"/>
    <property type="match status" value="1"/>
</dbReference>
<keyword evidence="4" id="KW-1185">Reference proteome</keyword>
<evidence type="ECO:0000313" key="3">
    <source>
        <dbReference type="EMBL" id="KAJ7359677.1"/>
    </source>
</evidence>
<protein>
    <recommendedName>
        <fullName evidence="2">Protein kinase domain-containing protein</fullName>
    </recommendedName>
</protein>
<sequence length="319" mass="35975">MSEKGKPLPHEKEAFWFQHRAFLEDAGYRLRAKFNPGFAGTPPHPILKPPWRSRSPASERIDDGELVMLKWVSKRAHPHEVEVGCLFSAPGLVKNPRNHCVPILDVLQDPQDGDRQIIVMPRLIRFDEPVFDTVGEVVDCVRQIFEGIQFMHEHFIAHRDCTLLNILQDPTALFPRGFHPVNYCLNPASDGLAYNAVTRTACWPRYYLIDFGRSRRYEPAGGPPRERDGGSGGREGKECNPFPADIYDLGNLLKRHFIRSDPSCMGGGAPHAPLQFLQPLADAMTHPDPAQRPTIGEVVVRFHRAVAQRRREEGRATGA</sequence>
<organism evidence="3 4">
    <name type="scientific">Mycena albidolilacea</name>
    <dbReference type="NCBI Taxonomy" id="1033008"/>
    <lineage>
        <taxon>Eukaryota</taxon>
        <taxon>Fungi</taxon>
        <taxon>Dikarya</taxon>
        <taxon>Basidiomycota</taxon>
        <taxon>Agaricomycotina</taxon>
        <taxon>Agaricomycetes</taxon>
        <taxon>Agaricomycetidae</taxon>
        <taxon>Agaricales</taxon>
        <taxon>Marasmiineae</taxon>
        <taxon>Mycenaceae</taxon>
        <taxon>Mycena</taxon>
    </lineage>
</organism>
<dbReference type="InterPro" id="IPR000719">
    <property type="entry name" value="Prot_kinase_dom"/>
</dbReference>
<dbReference type="Proteomes" id="UP001218218">
    <property type="component" value="Unassembled WGS sequence"/>
</dbReference>
<evidence type="ECO:0000256" key="1">
    <source>
        <dbReference type="SAM" id="MobiDB-lite"/>
    </source>
</evidence>
<dbReference type="EMBL" id="JARIHO010000006">
    <property type="protein sequence ID" value="KAJ7359677.1"/>
    <property type="molecule type" value="Genomic_DNA"/>
</dbReference>
<feature type="compositionally biased region" description="Basic and acidic residues" evidence="1">
    <location>
        <begin position="218"/>
        <end position="238"/>
    </location>
</feature>